<dbReference type="FunCoup" id="Q6CIB5">
    <property type="interactions" value="18"/>
</dbReference>
<organism evidence="2 3">
    <name type="scientific">Kluyveromyces lactis (strain ATCC 8585 / CBS 2359 / DSM 70799 / NBRC 1267 / NRRL Y-1140 / WM37)</name>
    <name type="common">Yeast</name>
    <name type="synonym">Candida sphaerica</name>
    <dbReference type="NCBI Taxonomy" id="284590"/>
    <lineage>
        <taxon>Eukaryota</taxon>
        <taxon>Fungi</taxon>
        <taxon>Dikarya</taxon>
        <taxon>Ascomycota</taxon>
        <taxon>Saccharomycotina</taxon>
        <taxon>Saccharomycetes</taxon>
        <taxon>Saccharomycetales</taxon>
        <taxon>Saccharomycetaceae</taxon>
        <taxon>Kluyveromyces</taxon>
    </lineage>
</organism>
<keyword evidence="1" id="KW-0472">Membrane</keyword>
<dbReference type="HOGENOM" id="CLU_1190070_0_0_1"/>
<keyword evidence="1" id="KW-0812">Transmembrane</keyword>
<dbReference type="KEGG" id="kla:KLLA0_F27973g"/>
<dbReference type="InParanoid" id="Q6CIB5"/>
<dbReference type="PaxDb" id="284590-Q6CIB5"/>
<evidence type="ECO:0000256" key="1">
    <source>
        <dbReference type="SAM" id="Phobius"/>
    </source>
</evidence>
<sequence>MSDDDELYEQFQYEMEHGTPHPNVVDPRELEQLLQQLEDEQEQVFLRRNVRPRNAPVHWPDFVVRRPYLRFLLRNLLILDHILMVLFLPFSLFTVLKTVINQVTFSDTDVFTEVVDYVHNRQVVDPTSSIVYLYRNGAGLLGCFHNSAVYHSAPFFKYLMRIYENPNVLRQLYTIYIKWYTVTVYLGYGIFVSSYLSFVTFFFVVCVTLLFIKKFKGVDVIIANILQTCNLVF</sequence>
<name>Q6CIB5_KLULA</name>
<protein>
    <submittedName>
        <fullName evidence="2">KLLA0F27973p</fullName>
    </submittedName>
</protein>
<dbReference type="Proteomes" id="UP000000598">
    <property type="component" value="Chromosome F"/>
</dbReference>
<gene>
    <name evidence="2" type="ORF">KLLA0_F27973g</name>
</gene>
<dbReference type="OMA" id="RYKGVHR"/>
<dbReference type="EMBL" id="CR382126">
    <property type="protein sequence ID" value="CAG99032.1"/>
    <property type="molecule type" value="Genomic_DNA"/>
</dbReference>
<feature type="transmembrane region" description="Helical" evidence="1">
    <location>
        <begin position="185"/>
        <end position="212"/>
    </location>
</feature>
<feature type="transmembrane region" description="Helical" evidence="1">
    <location>
        <begin position="76"/>
        <end position="96"/>
    </location>
</feature>
<reference evidence="2 3" key="1">
    <citation type="journal article" date="2004" name="Nature">
        <title>Genome evolution in yeasts.</title>
        <authorList>
            <consortium name="Genolevures"/>
            <person name="Dujon B."/>
            <person name="Sherman D."/>
            <person name="Fischer G."/>
            <person name="Durrens P."/>
            <person name="Casaregola S."/>
            <person name="Lafontaine I."/>
            <person name="de Montigny J."/>
            <person name="Marck C."/>
            <person name="Neuveglise C."/>
            <person name="Talla E."/>
            <person name="Goffard N."/>
            <person name="Frangeul L."/>
            <person name="Aigle M."/>
            <person name="Anthouard V."/>
            <person name="Babour A."/>
            <person name="Barbe V."/>
            <person name="Barnay S."/>
            <person name="Blanchin S."/>
            <person name="Beckerich J.M."/>
            <person name="Beyne E."/>
            <person name="Bleykasten C."/>
            <person name="Boisrame A."/>
            <person name="Boyer J."/>
            <person name="Cattolico L."/>
            <person name="Confanioleri F."/>
            <person name="de Daruvar A."/>
            <person name="Despons L."/>
            <person name="Fabre E."/>
            <person name="Fairhead C."/>
            <person name="Ferry-Dumazet H."/>
            <person name="Groppi A."/>
            <person name="Hantraye F."/>
            <person name="Hennequin C."/>
            <person name="Jauniaux N."/>
            <person name="Joyet P."/>
            <person name="Kachouri R."/>
            <person name="Kerrest A."/>
            <person name="Koszul R."/>
            <person name="Lemaire M."/>
            <person name="Lesur I."/>
            <person name="Ma L."/>
            <person name="Muller H."/>
            <person name="Nicaud J.M."/>
            <person name="Nikolski M."/>
            <person name="Oztas S."/>
            <person name="Ozier-Kalogeropoulos O."/>
            <person name="Pellenz S."/>
            <person name="Potier S."/>
            <person name="Richard G.F."/>
            <person name="Straub M.L."/>
            <person name="Suleau A."/>
            <person name="Swennene D."/>
            <person name="Tekaia F."/>
            <person name="Wesolowski-Louvel M."/>
            <person name="Westhof E."/>
            <person name="Wirth B."/>
            <person name="Zeniou-Meyer M."/>
            <person name="Zivanovic I."/>
            <person name="Bolotin-Fukuhara M."/>
            <person name="Thierry A."/>
            <person name="Bouchier C."/>
            <person name="Caudron B."/>
            <person name="Scarpelli C."/>
            <person name="Gaillardin C."/>
            <person name="Weissenbach J."/>
            <person name="Wincker P."/>
            <person name="Souciet J.L."/>
        </authorList>
    </citation>
    <scope>NUCLEOTIDE SEQUENCE [LARGE SCALE GENOMIC DNA]</scope>
    <source>
        <strain evidence="3">ATCC 8585 / CBS 2359 / DSM 70799 / NBRC 1267 / NRRL Y-1140 / WM37</strain>
    </source>
</reference>
<dbReference type="eggNOG" id="ENOG502RZCQ">
    <property type="taxonomic scope" value="Eukaryota"/>
</dbReference>
<dbReference type="AlphaFoldDB" id="Q6CIB5"/>
<evidence type="ECO:0000313" key="3">
    <source>
        <dbReference type="Proteomes" id="UP000000598"/>
    </source>
</evidence>
<keyword evidence="1" id="KW-1133">Transmembrane helix</keyword>
<accession>Q6CIB5</accession>
<evidence type="ECO:0000313" key="2">
    <source>
        <dbReference type="EMBL" id="CAG99032.1"/>
    </source>
</evidence>
<keyword evidence="3" id="KW-1185">Reference proteome</keyword>
<proteinExistence type="predicted"/>